<name>A0A1E5FRT0_VIBSP</name>
<dbReference type="AlphaFoldDB" id="A0A1E5FRT0"/>
<protein>
    <submittedName>
        <fullName evidence="1">Transcriptional regulator</fullName>
    </submittedName>
</protein>
<reference evidence="1 2" key="1">
    <citation type="journal article" date="2012" name="Science">
        <title>Ecological populations of bacteria act as socially cohesive units of antibiotic production and resistance.</title>
        <authorList>
            <person name="Cordero O.X."/>
            <person name="Wildschutte H."/>
            <person name="Kirkup B."/>
            <person name="Proehl S."/>
            <person name="Ngo L."/>
            <person name="Hussain F."/>
            <person name="Le Roux F."/>
            <person name="Mincer T."/>
            <person name="Polz M.F."/>
        </authorList>
    </citation>
    <scope>NUCLEOTIDE SEQUENCE [LARGE SCALE GENOMIC DNA]</scope>
    <source>
        <strain evidence="1 2">12E03</strain>
    </source>
</reference>
<sequence length="67" mass="7919">MQEQSTRLIRLKEVIAMTGLSRASVYKFVSEDRFPAQISLGYRCVAWVESEVQQWIDQRVQESRREV</sequence>
<comment type="caution">
    <text evidence="1">The sequence shown here is derived from an EMBL/GenBank/DDBJ whole genome shotgun (WGS) entry which is preliminary data.</text>
</comment>
<dbReference type="InterPro" id="IPR052931">
    <property type="entry name" value="Prophage_regulatory_activator"/>
</dbReference>
<evidence type="ECO:0000313" key="2">
    <source>
        <dbReference type="Proteomes" id="UP000094802"/>
    </source>
</evidence>
<dbReference type="EMBL" id="AJZD02000174">
    <property type="protein sequence ID" value="OEF93161.1"/>
    <property type="molecule type" value="Genomic_DNA"/>
</dbReference>
<accession>A0A1E5FRT0</accession>
<dbReference type="Proteomes" id="UP000094802">
    <property type="component" value="Unassembled WGS sequence"/>
</dbReference>
<dbReference type="InterPro" id="IPR010260">
    <property type="entry name" value="AlpA"/>
</dbReference>
<evidence type="ECO:0000313" key="1">
    <source>
        <dbReference type="EMBL" id="OEF93161.1"/>
    </source>
</evidence>
<dbReference type="PANTHER" id="PTHR36154:SF1">
    <property type="entry name" value="DNA-BINDING TRANSCRIPTIONAL ACTIVATOR ALPA"/>
    <property type="match status" value="1"/>
</dbReference>
<dbReference type="Pfam" id="PF05930">
    <property type="entry name" value="Phage_AlpA"/>
    <property type="match status" value="1"/>
</dbReference>
<organism evidence="1 2">
    <name type="scientific">Vibrio splendidus 12E03</name>
    <dbReference type="NCBI Taxonomy" id="1191305"/>
    <lineage>
        <taxon>Bacteria</taxon>
        <taxon>Pseudomonadati</taxon>
        <taxon>Pseudomonadota</taxon>
        <taxon>Gammaproteobacteria</taxon>
        <taxon>Vibrionales</taxon>
        <taxon>Vibrionaceae</taxon>
        <taxon>Vibrio</taxon>
    </lineage>
</organism>
<proteinExistence type="predicted"/>
<dbReference type="PANTHER" id="PTHR36154">
    <property type="entry name" value="DNA-BINDING TRANSCRIPTIONAL ACTIVATOR ALPA"/>
    <property type="match status" value="1"/>
</dbReference>
<dbReference type="Gene3D" id="1.10.238.160">
    <property type="match status" value="1"/>
</dbReference>
<dbReference type="OrthoDB" id="8455288at2"/>
<gene>
    <name evidence="1" type="ORF">A142_00830</name>
</gene>
<dbReference type="RefSeq" id="WP_019823971.1">
    <property type="nucleotide sequence ID" value="NZ_AJZD02000174.1"/>
</dbReference>